<dbReference type="InterPro" id="IPR014048">
    <property type="entry name" value="MethylDNA_cys_MeTrfase_DNA-bd"/>
</dbReference>
<dbReference type="InterPro" id="IPR052520">
    <property type="entry name" value="ATL_DNA_repair"/>
</dbReference>
<reference evidence="3 4" key="1">
    <citation type="submission" date="2021-01" db="EMBL/GenBank/DDBJ databases">
        <title>Genomic Encyclopedia of Type Strains, Phase IV (KMG-IV): sequencing the most valuable type-strain genomes for metagenomic binning, comparative biology and taxonomic classification.</title>
        <authorList>
            <person name="Goeker M."/>
        </authorList>
    </citation>
    <scope>NUCLEOTIDE SEQUENCE [LARGE SCALE GENOMIC DNA]</scope>
    <source>
        <strain evidence="3 4">DSM 25540</strain>
    </source>
</reference>
<accession>A0ABS2PBD4</accession>
<proteinExistence type="predicted"/>
<evidence type="ECO:0000313" key="3">
    <source>
        <dbReference type="EMBL" id="MBM7632722.1"/>
    </source>
</evidence>
<dbReference type="Gene3D" id="1.10.10.10">
    <property type="entry name" value="Winged helix-like DNA-binding domain superfamily/Winged helix DNA-binding domain"/>
    <property type="match status" value="1"/>
</dbReference>
<gene>
    <name evidence="3" type="ORF">JOD17_001816</name>
</gene>
<dbReference type="CDD" id="cd06445">
    <property type="entry name" value="ATase"/>
    <property type="match status" value="1"/>
</dbReference>
<dbReference type="EMBL" id="JAFBEC010000004">
    <property type="protein sequence ID" value="MBM7632722.1"/>
    <property type="molecule type" value="Genomic_DNA"/>
</dbReference>
<keyword evidence="1" id="KW-0227">DNA damage</keyword>
<evidence type="ECO:0000256" key="1">
    <source>
        <dbReference type="ARBA" id="ARBA00022763"/>
    </source>
</evidence>
<feature type="domain" description="Methylated-DNA-[protein]-cysteine S-methyltransferase DNA binding" evidence="2">
    <location>
        <begin position="4"/>
        <end position="86"/>
    </location>
</feature>
<evidence type="ECO:0000259" key="2">
    <source>
        <dbReference type="Pfam" id="PF01035"/>
    </source>
</evidence>
<name>A0ABS2PBD4_9BACL</name>
<dbReference type="NCBIfam" id="TIGR00589">
    <property type="entry name" value="ogt"/>
    <property type="match status" value="1"/>
</dbReference>
<organism evidence="3 4">
    <name type="scientific">Geomicrobium sediminis</name>
    <dbReference type="NCBI Taxonomy" id="1347788"/>
    <lineage>
        <taxon>Bacteria</taxon>
        <taxon>Bacillati</taxon>
        <taxon>Bacillota</taxon>
        <taxon>Bacilli</taxon>
        <taxon>Bacillales</taxon>
        <taxon>Geomicrobium</taxon>
    </lineage>
</organism>
<keyword evidence="4" id="KW-1185">Reference proteome</keyword>
<dbReference type="Pfam" id="PF01035">
    <property type="entry name" value="DNA_binding_1"/>
    <property type="match status" value="1"/>
</dbReference>
<comment type="caution">
    <text evidence="3">The sequence shown here is derived from an EMBL/GenBank/DDBJ whole genome shotgun (WGS) entry which is preliminary data.</text>
</comment>
<dbReference type="SUPFAM" id="SSF46767">
    <property type="entry name" value="Methylated DNA-protein cysteine methyltransferase, C-terminal domain"/>
    <property type="match status" value="1"/>
</dbReference>
<protein>
    <submittedName>
        <fullName evidence="3">Methylated-DNA-protein-cysteine methyltransferase-like protein</fullName>
    </submittedName>
</protein>
<dbReference type="InterPro" id="IPR036388">
    <property type="entry name" value="WH-like_DNA-bd_sf"/>
</dbReference>
<evidence type="ECO:0000313" key="4">
    <source>
        <dbReference type="Proteomes" id="UP000741863"/>
    </source>
</evidence>
<dbReference type="PANTHER" id="PTHR42942:SF1">
    <property type="entry name" value="ALKYLTRANSFERASE-LIKE PROTEIN 1"/>
    <property type="match status" value="1"/>
</dbReference>
<sequence length="110" mass="12160">MKSNFYERVYTVTAEIPEGKVATYGLIARWLGKPRGARAVGWALRDVPTDLLIPAHRVIYRDGSLAASEVFGGVGIQKERLIAEGVPFKDDDHVNMKAAVWEGPLHVVDE</sequence>
<dbReference type="Proteomes" id="UP000741863">
    <property type="component" value="Unassembled WGS sequence"/>
</dbReference>
<dbReference type="InterPro" id="IPR036217">
    <property type="entry name" value="MethylDNA_cys_MeTrfase_DNAb"/>
</dbReference>
<dbReference type="RefSeq" id="WP_204697075.1">
    <property type="nucleotide sequence ID" value="NZ_JAFBEC010000004.1"/>
</dbReference>
<dbReference type="PANTHER" id="PTHR42942">
    <property type="entry name" value="6-O-METHYLGUANINE DNA METHYLTRANSFERASE"/>
    <property type="match status" value="1"/>
</dbReference>